<name>A0ABT8FP70_9MICO</name>
<proteinExistence type="predicted"/>
<feature type="region of interest" description="Disordered" evidence="1">
    <location>
        <begin position="626"/>
        <end position="651"/>
    </location>
</feature>
<evidence type="ECO:0000256" key="2">
    <source>
        <dbReference type="SAM" id="Phobius"/>
    </source>
</evidence>
<feature type="transmembrane region" description="Helical" evidence="2">
    <location>
        <begin position="150"/>
        <end position="170"/>
    </location>
</feature>
<accession>A0ABT8FP70</accession>
<dbReference type="EMBL" id="JAHWXI010000001">
    <property type="protein sequence ID" value="MDN4463054.1"/>
    <property type="molecule type" value="Genomic_DNA"/>
</dbReference>
<evidence type="ECO:0000313" key="4">
    <source>
        <dbReference type="EMBL" id="MDN4463054.1"/>
    </source>
</evidence>
<feature type="transmembrane region" description="Helical" evidence="2">
    <location>
        <begin position="657"/>
        <end position="685"/>
    </location>
</feature>
<feature type="compositionally biased region" description="Acidic residues" evidence="1">
    <location>
        <begin position="637"/>
        <end position="651"/>
    </location>
</feature>
<dbReference type="SUPFAM" id="SSF54001">
    <property type="entry name" value="Cysteine proteinases"/>
    <property type="match status" value="1"/>
</dbReference>
<evidence type="ECO:0000256" key="1">
    <source>
        <dbReference type="SAM" id="MobiDB-lite"/>
    </source>
</evidence>
<dbReference type="Pfam" id="PF01841">
    <property type="entry name" value="Transglut_core"/>
    <property type="match status" value="1"/>
</dbReference>
<sequence>MVSRRATARAAVVAGSVFSAAIVVLAAVAAWPIYAGSAFVILVAVCALVAAGIAIGTALLRWRFAATAAVTAGALLVLGVPLAVPGRLGGPADFLRGLGELGTGLVLAWKDLLTVDLPVGDYRNLLVPALVVFLVGTVALLRLSWREGRVALLAVPVGLVMLGFGLFFGRTVVSAPLALGPITLGAPRESALGLAGLLVCFAWLAWRTHHERVRALARAAESGEVQVGRRARGSDRRRTALGAAMLAGAVVIAGAVVPMTAAGSERQTLRWAVGPEISLTAATSPLAEYRALFADERIDDVLFTVEAGGAAPERVRLAVLDSYDGEVFRTGSGAPSRFVRVPAVRPAGEGAEVEATIVVGDLPGIWMPSAGRLVEAEFQGPRAVALADRFYYSSGADAAVQTVEGGWQDGDRYRLRAVEPTPLEVSAAVAPGTASAAVEAPESLRTWVERHRVGEDGAALEQLVTLLRERGYLSHALTVGEEQPAWAAELGDYRFQPSTSGHSLARVDQMFTRLLEREDDPRAQASGNYVAAVGDDEQFAVAAALIAQELGFPSRVVVGTRLSAPAGLSACEDGVCRAGDLAAWVEVQDAGGAWVALDASPQYAQSPSLDVTEQRDPEVVTDVLPDAVEDVVPPDPVQEDSASEDRDEEETGTDLSWLWPVLRVAGLILLALLLLLGPFALVLGAKAARRRARRRAPDGAARIAGGWEEYVDAAVDAGRSAPGILTRSELASRWGTPHGDELAVAADRAAFSGGEPTPAETTRYWETVDEERRHLMREGGVWRRIVRTVSLRSFVRQVSPDAGARDSERGRRRDPIPARHAS</sequence>
<feature type="compositionally biased region" description="Basic and acidic residues" evidence="1">
    <location>
        <begin position="803"/>
        <end position="822"/>
    </location>
</feature>
<feature type="region of interest" description="Disordered" evidence="1">
    <location>
        <begin position="798"/>
        <end position="822"/>
    </location>
</feature>
<keyword evidence="2" id="KW-1133">Transmembrane helix</keyword>
<evidence type="ECO:0000259" key="3">
    <source>
        <dbReference type="Pfam" id="PF01841"/>
    </source>
</evidence>
<feature type="domain" description="Transglutaminase-like" evidence="3">
    <location>
        <begin position="521"/>
        <end position="599"/>
    </location>
</feature>
<dbReference type="Proteomes" id="UP001172731">
    <property type="component" value="Unassembled WGS sequence"/>
</dbReference>
<feature type="transmembrane region" description="Helical" evidence="2">
    <location>
        <begin position="190"/>
        <end position="206"/>
    </location>
</feature>
<keyword evidence="2" id="KW-0812">Transmembrane</keyword>
<gene>
    <name evidence="4" type="ORF">KZC48_01370</name>
</gene>
<dbReference type="InterPro" id="IPR002931">
    <property type="entry name" value="Transglutaminase-like"/>
</dbReference>
<feature type="transmembrane region" description="Helical" evidence="2">
    <location>
        <begin position="125"/>
        <end position="143"/>
    </location>
</feature>
<feature type="transmembrane region" description="Helical" evidence="2">
    <location>
        <begin position="39"/>
        <end position="59"/>
    </location>
</feature>
<keyword evidence="5" id="KW-1185">Reference proteome</keyword>
<feature type="transmembrane region" description="Helical" evidence="2">
    <location>
        <begin position="239"/>
        <end position="261"/>
    </location>
</feature>
<reference evidence="4" key="1">
    <citation type="submission" date="2021-06" db="EMBL/GenBank/DDBJ databases">
        <title>Genome-based taxonomic framework of Microbacterium strains isolated from marine environment, the description of four new species and reclassification of four preexisting species.</title>
        <authorList>
            <person name="Lee S.D."/>
            <person name="Kim S.-M."/>
            <person name="Byeon Y.-S."/>
            <person name="Yang H.L."/>
            <person name="Kim I.S."/>
        </authorList>
    </citation>
    <scope>NUCLEOTIDE SEQUENCE</scope>
    <source>
        <strain evidence="4">KACC 20510</strain>
    </source>
</reference>
<feature type="transmembrane region" description="Helical" evidence="2">
    <location>
        <begin position="12"/>
        <end position="33"/>
    </location>
</feature>
<feature type="transmembrane region" description="Helical" evidence="2">
    <location>
        <begin position="64"/>
        <end position="84"/>
    </location>
</feature>
<comment type="caution">
    <text evidence="4">The sequence shown here is derived from an EMBL/GenBank/DDBJ whole genome shotgun (WGS) entry which is preliminary data.</text>
</comment>
<organism evidence="4 5">
    <name type="scientific">Microbacterium aurantiacum</name>
    <dbReference type="NCBI Taxonomy" id="162393"/>
    <lineage>
        <taxon>Bacteria</taxon>
        <taxon>Bacillati</taxon>
        <taxon>Actinomycetota</taxon>
        <taxon>Actinomycetes</taxon>
        <taxon>Micrococcales</taxon>
        <taxon>Microbacteriaceae</taxon>
        <taxon>Microbacterium</taxon>
    </lineage>
</organism>
<keyword evidence="2" id="KW-0472">Membrane</keyword>
<dbReference type="InterPro" id="IPR038765">
    <property type="entry name" value="Papain-like_cys_pep_sf"/>
</dbReference>
<evidence type="ECO:0000313" key="5">
    <source>
        <dbReference type="Proteomes" id="UP001172731"/>
    </source>
</evidence>
<protein>
    <submittedName>
        <fullName evidence="4">DUF3488 and transglutaminase-like domain-containing protein</fullName>
    </submittedName>
</protein>